<proteinExistence type="predicted"/>
<dbReference type="EMBL" id="CM017621">
    <property type="protein sequence ID" value="TYH95093.1"/>
    <property type="molecule type" value="Genomic_DNA"/>
</dbReference>
<dbReference type="EMBL" id="CM017621">
    <property type="protein sequence ID" value="TYH95094.1"/>
    <property type="molecule type" value="Genomic_DNA"/>
</dbReference>
<name>A0A5D2MUA6_GOSTO</name>
<sequence length="76" mass="8376">MELVDFICCLIRTTQGCCLHQAMKRETIVITGITAVAIHLQRSASDVLVLTLLSPLFHSCTATCGVVSRPYPRRLC</sequence>
<dbReference type="AlphaFoldDB" id="A0A5D2MUA6"/>
<gene>
    <name evidence="1" type="ORF">ES332_A12G084000v1</name>
</gene>
<keyword evidence="2" id="KW-1185">Reference proteome</keyword>
<evidence type="ECO:0000313" key="1">
    <source>
        <dbReference type="EMBL" id="TYH95093.1"/>
    </source>
</evidence>
<protein>
    <submittedName>
        <fullName evidence="1">Uncharacterized protein</fullName>
    </submittedName>
</protein>
<evidence type="ECO:0000313" key="2">
    <source>
        <dbReference type="Proteomes" id="UP000322667"/>
    </source>
</evidence>
<reference evidence="1 2" key="1">
    <citation type="submission" date="2019-07" db="EMBL/GenBank/DDBJ databases">
        <title>WGS assembly of Gossypium tomentosum.</title>
        <authorList>
            <person name="Chen Z.J."/>
            <person name="Sreedasyam A."/>
            <person name="Ando A."/>
            <person name="Song Q."/>
            <person name="De L."/>
            <person name="Hulse-Kemp A."/>
            <person name="Ding M."/>
            <person name="Ye W."/>
            <person name="Kirkbride R."/>
            <person name="Jenkins J."/>
            <person name="Plott C."/>
            <person name="Lovell J."/>
            <person name="Lin Y.-M."/>
            <person name="Vaughn R."/>
            <person name="Liu B."/>
            <person name="Li W."/>
            <person name="Simpson S."/>
            <person name="Scheffler B."/>
            <person name="Saski C."/>
            <person name="Grover C."/>
            <person name="Hu G."/>
            <person name="Conover J."/>
            <person name="Carlson J."/>
            <person name="Shu S."/>
            <person name="Boston L."/>
            <person name="Williams M."/>
            <person name="Peterson D."/>
            <person name="Mcgee K."/>
            <person name="Jones D."/>
            <person name="Wendel J."/>
            <person name="Stelly D."/>
            <person name="Grimwood J."/>
            <person name="Schmutz J."/>
        </authorList>
    </citation>
    <scope>NUCLEOTIDE SEQUENCE [LARGE SCALE GENOMIC DNA]</scope>
    <source>
        <strain evidence="1">7179.01</strain>
    </source>
</reference>
<dbReference type="Proteomes" id="UP000322667">
    <property type="component" value="Chromosome A12"/>
</dbReference>
<accession>A0A5D2MUA6</accession>
<organism evidence="1 2">
    <name type="scientific">Gossypium tomentosum</name>
    <name type="common">Hawaiian cotton</name>
    <name type="synonym">Gossypium sandvicense</name>
    <dbReference type="NCBI Taxonomy" id="34277"/>
    <lineage>
        <taxon>Eukaryota</taxon>
        <taxon>Viridiplantae</taxon>
        <taxon>Streptophyta</taxon>
        <taxon>Embryophyta</taxon>
        <taxon>Tracheophyta</taxon>
        <taxon>Spermatophyta</taxon>
        <taxon>Magnoliopsida</taxon>
        <taxon>eudicotyledons</taxon>
        <taxon>Gunneridae</taxon>
        <taxon>Pentapetalae</taxon>
        <taxon>rosids</taxon>
        <taxon>malvids</taxon>
        <taxon>Malvales</taxon>
        <taxon>Malvaceae</taxon>
        <taxon>Malvoideae</taxon>
        <taxon>Gossypium</taxon>
    </lineage>
</organism>